<evidence type="ECO:0000313" key="10">
    <source>
        <dbReference type="EMBL" id="VVM07785.1"/>
    </source>
</evidence>
<dbReference type="RefSeq" id="WP_142660764.1">
    <property type="nucleotide sequence ID" value="NZ_CABFVA020000112.1"/>
</dbReference>
<keyword evidence="4 8" id="KW-0560">Oxidoreductase</keyword>
<evidence type="ECO:0000256" key="7">
    <source>
        <dbReference type="PIRSR" id="PIRSR611284-2"/>
    </source>
</evidence>
<dbReference type="PRINTS" id="PR00080">
    <property type="entry name" value="SDRFAMILY"/>
</dbReference>
<dbReference type="GO" id="GO:0004316">
    <property type="term" value="F:3-oxoacyl-[acyl-carrier-protein] reductase (NADPH) activity"/>
    <property type="evidence" value="ECO:0007669"/>
    <property type="project" value="UniProtKB-UniRule"/>
</dbReference>
<evidence type="ECO:0000256" key="4">
    <source>
        <dbReference type="ARBA" id="ARBA00023002"/>
    </source>
</evidence>
<gene>
    <name evidence="10" type="primary">fabG</name>
    <name evidence="10" type="ORF">MAMT_01923</name>
</gene>
<dbReference type="SMART" id="SM00822">
    <property type="entry name" value="PKS_KR"/>
    <property type="match status" value="1"/>
</dbReference>
<dbReference type="Proteomes" id="UP000334923">
    <property type="component" value="Unassembled WGS sequence"/>
</dbReference>
<dbReference type="EC" id="1.1.1.100" evidence="8"/>
<reference evidence="10 11" key="1">
    <citation type="submission" date="2019-09" db="EMBL/GenBank/DDBJ databases">
        <authorList>
            <person name="Cremers G."/>
        </authorList>
    </citation>
    <scope>NUCLEOTIDE SEQUENCE [LARGE SCALE GENOMIC DNA]</scope>
    <source>
        <strain evidence="10">4A</strain>
    </source>
</reference>
<comment type="pathway">
    <text evidence="8">Lipid metabolism; fatty acid biosynthesis.</text>
</comment>
<feature type="binding site" evidence="7">
    <location>
        <position position="190"/>
    </location>
    <ligand>
        <name>NADP(+)</name>
        <dbReference type="ChEBI" id="CHEBI:58349"/>
    </ligand>
</feature>
<dbReference type="GO" id="GO:0051287">
    <property type="term" value="F:NAD binding"/>
    <property type="evidence" value="ECO:0007669"/>
    <property type="project" value="UniProtKB-UniRule"/>
</dbReference>
<evidence type="ECO:0000259" key="9">
    <source>
        <dbReference type="SMART" id="SM00822"/>
    </source>
</evidence>
<comment type="similarity">
    <text evidence="2 8">Belongs to the short-chain dehydrogenases/reductases (SDR) family.</text>
</comment>
<keyword evidence="11" id="KW-1185">Reference proteome</keyword>
<dbReference type="InterPro" id="IPR020904">
    <property type="entry name" value="Sc_DH/Rdtase_CS"/>
</dbReference>
<feature type="binding site" evidence="7">
    <location>
        <begin position="157"/>
        <end position="161"/>
    </location>
    <ligand>
        <name>NADP(+)</name>
        <dbReference type="ChEBI" id="CHEBI:58349"/>
    </ligand>
</feature>
<protein>
    <recommendedName>
        <fullName evidence="8">3-oxoacyl-[acyl-carrier-protein] reductase</fullName>
        <ecNumber evidence="8">1.1.1.100</ecNumber>
    </recommendedName>
</protein>
<comment type="subunit">
    <text evidence="8">Homotetramer.</text>
</comment>
<evidence type="ECO:0000256" key="8">
    <source>
        <dbReference type="RuleBase" id="RU366074"/>
    </source>
</evidence>
<dbReference type="Gene3D" id="3.40.50.720">
    <property type="entry name" value="NAD(P)-binding Rossmann-like Domain"/>
    <property type="match status" value="1"/>
</dbReference>
<keyword evidence="8" id="KW-0275">Fatty acid biosynthesis</keyword>
<feature type="active site" description="Proton acceptor" evidence="6">
    <location>
        <position position="157"/>
    </location>
</feature>
<dbReference type="NCBIfam" id="NF005559">
    <property type="entry name" value="PRK07231.1"/>
    <property type="match status" value="1"/>
</dbReference>
<dbReference type="Pfam" id="PF13561">
    <property type="entry name" value="adh_short_C2"/>
    <property type="match status" value="1"/>
</dbReference>
<feature type="binding site" evidence="7">
    <location>
        <begin position="15"/>
        <end position="18"/>
    </location>
    <ligand>
        <name>NADP(+)</name>
        <dbReference type="ChEBI" id="CHEBI:58349"/>
    </ligand>
</feature>
<dbReference type="PANTHER" id="PTHR42879:SF2">
    <property type="entry name" value="3-OXOACYL-[ACYL-CARRIER-PROTEIN] REDUCTASE FABG"/>
    <property type="match status" value="1"/>
</dbReference>
<dbReference type="NCBIfam" id="NF009466">
    <property type="entry name" value="PRK12826.1-2"/>
    <property type="match status" value="1"/>
</dbReference>
<evidence type="ECO:0000313" key="11">
    <source>
        <dbReference type="Proteomes" id="UP000334923"/>
    </source>
</evidence>
<dbReference type="PANTHER" id="PTHR42879">
    <property type="entry name" value="3-OXOACYL-(ACYL-CARRIER-PROTEIN) REDUCTASE"/>
    <property type="match status" value="1"/>
</dbReference>
<keyword evidence="3 7" id="KW-0521">NADP</keyword>
<dbReference type="CDD" id="cd05333">
    <property type="entry name" value="BKR_SDR_c"/>
    <property type="match status" value="1"/>
</dbReference>
<evidence type="ECO:0000256" key="2">
    <source>
        <dbReference type="ARBA" id="ARBA00006484"/>
    </source>
</evidence>
<evidence type="ECO:0000256" key="5">
    <source>
        <dbReference type="ARBA" id="ARBA00048508"/>
    </source>
</evidence>
<dbReference type="InterPro" id="IPR011284">
    <property type="entry name" value="3oxo_ACP_reduc"/>
</dbReference>
<keyword evidence="8" id="KW-0444">Lipid biosynthesis</keyword>
<name>A0A5E6MEX1_9BACT</name>
<evidence type="ECO:0000256" key="1">
    <source>
        <dbReference type="ARBA" id="ARBA00002607"/>
    </source>
</evidence>
<dbReference type="FunFam" id="3.40.50.720:FF:000115">
    <property type="entry name" value="3-oxoacyl-[acyl-carrier-protein] reductase FabG"/>
    <property type="match status" value="1"/>
</dbReference>
<dbReference type="AlphaFoldDB" id="A0A5E6MEX1"/>
<dbReference type="InterPro" id="IPR057326">
    <property type="entry name" value="KR_dom"/>
</dbReference>
<feature type="binding site" evidence="7">
    <location>
        <position position="92"/>
    </location>
    <ligand>
        <name>NADP(+)</name>
        <dbReference type="ChEBI" id="CHEBI:58349"/>
    </ligand>
</feature>
<keyword evidence="8" id="KW-0443">Lipid metabolism</keyword>
<dbReference type="InterPro" id="IPR050259">
    <property type="entry name" value="SDR"/>
</dbReference>
<dbReference type="GO" id="GO:0006633">
    <property type="term" value="P:fatty acid biosynthetic process"/>
    <property type="evidence" value="ECO:0007669"/>
    <property type="project" value="UniProtKB-UniPathway"/>
</dbReference>
<comment type="catalytic activity">
    <reaction evidence="5 8">
        <text>a (3R)-hydroxyacyl-[ACP] + NADP(+) = a 3-oxoacyl-[ACP] + NADPH + H(+)</text>
        <dbReference type="Rhea" id="RHEA:17397"/>
        <dbReference type="Rhea" id="RHEA-COMP:9916"/>
        <dbReference type="Rhea" id="RHEA-COMP:9945"/>
        <dbReference type="ChEBI" id="CHEBI:15378"/>
        <dbReference type="ChEBI" id="CHEBI:57783"/>
        <dbReference type="ChEBI" id="CHEBI:58349"/>
        <dbReference type="ChEBI" id="CHEBI:78776"/>
        <dbReference type="ChEBI" id="CHEBI:78827"/>
        <dbReference type="EC" id="1.1.1.100"/>
    </reaction>
</comment>
<feature type="domain" description="Ketoreductase" evidence="9">
    <location>
        <begin position="9"/>
        <end position="188"/>
    </location>
</feature>
<proteinExistence type="inferred from homology"/>
<dbReference type="OrthoDB" id="9803333at2"/>
<evidence type="ECO:0000256" key="6">
    <source>
        <dbReference type="PIRSR" id="PIRSR611284-1"/>
    </source>
</evidence>
<dbReference type="PROSITE" id="PS00061">
    <property type="entry name" value="ADH_SHORT"/>
    <property type="match status" value="1"/>
</dbReference>
<accession>A0A5E6MEX1</accession>
<sequence>MSTNSLTSKVAVVTGASRGIGKAIALRLGQMGAAVACVSRKASDAEATAGEIVGLGGKAKGYGTDVRLKQEVDETSRSILRDFGQVDLLVNNAGVTRDGLAARMSDEDWDLVLDTNLKGAFLWIRAYSRHFLERRTGKIVNISSVSGLIGNPGQANYSSSKAGLIGLTKSIARELASRGITANAVCPGFIETDMTKNLPEKVRAKLLEEIPLRRFGQAEEVAGLVGFLCGPESNYITGQVFIVDGGLLA</sequence>
<dbReference type="UniPathway" id="UPA00094"/>
<evidence type="ECO:0000256" key="3">
    <source>
        <dbReference type="ARBA" id="ARBA00022857"/>
    </source>
</evidence>
<comment type="function">
    <text evidence="1 8">Catalyzes the NADPH-dependent reduction of beta-ketoacyl-ACP substrates to beta-hydroxyacyl-ACP products, the first reductive step in the elongation cycle of fatty acid biosynthesis.</text>
</comment>
<dbReference type="InterPro" id="IPR036291">
    <property type="entry name" value="NAD(P)-bd_dom_sf"/>
</dbReference>
<dbReference type="PRINTS" id="PR00081">
    <property type="entry name" value="GDHRDH"/>
</dbReference>
<organism evidence="10 11">
    <name type="scientific">Methylacidimicrobium tartarophylax</name>
    <dbReference type="NCBI Taxonomy" id="1041768"/>
    <lineage>
        <taxon>Bacteria</taxon>
        <taxon>Pseudomonadati</taxon>
        <taxon>Verrucomicrobiota</taxon>
        <taxon>Methylacidimicrobium</taxon>
    </lineage>
</organism>
<dbReference type="NCBIfam" id="TIGR01830">
    <property type="entry name" value="3oxo_ACP_reduc"/>
    <property type="match status" value="1"/>
</dbReference>
<dbReference type="EMBL" id="CABFVA020000112">
    <property type="protein sequence ID" value="VVM07785.1"/>
    <property type="molecule type" value="Genomic_DNA"/>
</dbReference>
<keyword evidence="8" id="KW-0276">Fatty acid metabolism</keyword>
<dbReference type="InterPro" id="IPR002347">
    <property type="entry name" value="SDR_fam"/>
</dbReference>
<dbReference type="SUPFAM" id="SSF51735">
    <property type="entry name" value="NAD(P)-binding Rossmann-fold domains"/>
    <property type="match status" value="1"/>
</dbReference>